<evidence type="ECO:0008006" key="8">
    <source>
        <dbReference type="Google" id="ProtNLM"/>
    </source>
</evidence>
<feature type="domain" description="Cyclic nucleotide-binding" evidence="4">
    <location>
        <begin position="18"/>
        <end position="138"/>
    </location>
</feature>
<dbReference type="AlphaFoldDB" id="A0A2N5WYE9"/>
<dbReference type="InterPro" id="IPR050397">
    <property type="entry name" value="Env_Response_Regulators"/>
</dbReference>
<dbReference type="Gene3D" id="1.10.10.10">
    <property type="entry name" value="Winged helix-like DNA-binding domain superfamily/Winged helix DNA-binding domain"/>
    <property type="match status" value="1"/>
</dbReference>
<evidence type="ECO:0000256" key="3">
    <source>
        <dbReference type="ARBA" id="ARBA00023163"/>
    </source>
</evidence>
<evidence type="ECO:0000313" key="7">
    <source>
        <dbReference type="Proteomes" id="UP000235005"/>
    </source>
</evidence>
<keyword evidence="3" id="KW-0804">Transcription</keyword>
<gene>
    <name evidence="6" type="ORF">C0039_17600</name>
</gene>
<dbReference type="Pfam" id="PF00027">
    <property type="entry name" value="cNMP_binding"/>
    <property type="match status" value="1"/>
</dbReference>
<name>A0A2N5WYE9_9GAMM</name>
<dbReference type="EMBL" id="PKUS01000032">
    <property type="protein sequence ID" value="PLW67257.1"/>
    <property type="molecule type" value="Genomic_DNA"/>
</dbReference>
<keyword evidence="2" id="KW-0238">DNA-binding</keyword>
<dbReference type="SMART" id="SM00419">
    <property type="entry name" value="HTH_CRP"/>
    <property type="match status" value="1"/>
</dbReference>
<proteinExistence type="predicted"/>
<keyword evidence="1" id="KW-0805">Transcription regulation</keyword>
<protein>
    <recommendedName>
        <fullName evidence="8">Crp/Fnr family transcriptional regulator</fullName>
    </recommendedName>
</protein>
<dbReference type="CDD" id="cd00038">
    <property type="entry name" value="CAP_ED"/>
    <property type="match status" value="1"/>
</dbReference>
<organism evidence="6 7">
    <name type="scientific">Pseudohalioglobus lutimaris</name>
    <dbReference type="NCBI Taxonomy" id="1737061"/>
    <lineage>
        <taxon>Bacteria</taxon>
        <taxon>Pseudomonadati</taxon>
        <taxon>Pseudomonadota</taxon>
        <taxon>Gammaproteobacteria</taxon>
        <taxon>Cellvibrionales</taxon>
        <taxon>Halieaceae</taxon>
        <taxon>Pseudohalioglobus</taxon>
    </lineage>
</organism>
<dbReference type="InterPro" id="IPR018490">
    <property type="entry name" value="cNMP-bd_dom_sf"/>
</dbReference>
<dbReference type="SUPFAM" id="SSF51206">
    <property type="entry name" value="cAMP-binding domain-like"/>
    <property type="match status" value="1"/>
</dbReference>
<evidence type="ECO:0000259" key="5">
    <source>
        <dbReference type="PROSITE" id="PS51063"/>
    </source>
</evidence>
<dbReference type="InterPro" id="IPR036390">
    <property type="entry name" value="WH_DNA-bd_sf"/>
</dbReference>
<dbReference type="GO" id="GO:0003677">
    <property type="term" value="F:DNA binding"/>
    <property type="evidence" value="ECO:0007669"/>
    <property type="project" value="UniProtKB-KW"/>
</dbReference>
<dbReference type="Pfam" id="PF13545">
    <property type="entry name" value="HTH_Crp_2"/>
    <property type="match status" value="1"/>
</dbReference>
<dbReference type="SUPFAM" id="SSF46785">
    <property type="entry name" value="Winged helix' DNA-binding domain"/>
    <property type="match status" value="1"/>
</dbReference>
<evidence type="ECO:0000256" key="2">
    <source>
        <dbReference type="ARBA" id="ARBA00023125"/>
    </source>
</evidence>
<dbReference type="Proteomes" id="UP000235005">
    <property type="component" value="Unassembled WGS sequence"/>
</dbReference>
<dbReference type="InterPro" id="IPR012318">
    <property type="entry name" value="HTH_CRP"/>
</dbReference>
<reference evidence="6 7" key="1">
    <citation type="submission" date="2018-01" db="EMBL/GenBank/DDBJ databases">
        <title>The draft genome sequence of Halioglobus lutimaris HF004.</title>
        <authorList>
            <person name="Du Z.-J."/>
            <person name="Shi M.-J."/>
        </authorList>
    </citation>
    <scope>NUCLEOTIDE SEQUENCE [LARGE SCALE GENOMIC DNA]</scope>
    <source>
        <strain evidence="6 7">HF004</strain>
    </source>
</reference>
<dbReference type="GO" id="GO:0003700">
    <property type="term" value="F:DNA-binding transcription factor activity"/>
    <property type="evidence" value="ECO:0007669"/>
    <property type="project" value="TreeGrafter"/>
</dbReference>
<dbReference type="PROSITE" id="PS51063">
    <property type="entry name" value="HTH_CRP_2"/>
    <property type="match status" value="1"/>
</dbReference>
<dbReference type="PROSITE" id="PS50042">
    <property type="entry name" value="CNMP_BINDING_3"/>
    <property type="match status" value="1"/>
</dbReference>
<dbReference type="InterPro" id="IPR014710">
    <property type="entry name" value="RmlC-like_jellyroll"/>
</dbReference>
<dbReference type="SMART" id="SM00100">
    <property type="entry name" value="cNMP"/>
    <property type="match status" value="1"/>
</dbReference>
<dbReference type="InterPro" id="IPR000595">
    <property type="entry name" value="cNMP-bd_dom"/>
</dbReference>
<comment type="caution">
    <text evidence="6">The sequence shown here is derived from an EMBL/GenBank/DDBJ whole genome shotgun (WGS) entry which is preliminary data.</text>
</comment>
<sequence>MLFMVDIRPLDVVADSPWFTGLPGDALQQLAASATIRPYPRGSQVYSEGQVTQEVFCVVTGRLRVAISSSEGHDFAIIDLSHGFWFGEPVLANDAPRVTSVQAMTAADVLAIPRQVVLEVADAYPLMYRNLFHDHVAGTRKLYGLLGGMLFYPLRARVASRLLSFADEFGVADESGTRIDIKLTQNDLARLSLGSRQRVNKVLRTFTEQGLIETRDDRVVVRDRDGLLAEVEPG</sequence>
<keyword evidence="7" id="KW-1185">Reference proteome</keyword>
<dbReference type="PANTHER" id="PTHR24567:SF74">
    <property type="entry name" value="HTH-TYPE TRANSCRIPTIONAL REGULATOR ARCR"/>
    <property type="match status" value="1"/>
</dbReference>
<dbReference type="PANTHER" id="PTHR24567">
    <property type="entry name" value="CRP FAMILY TRANSCRIPTIONAL REGULATORY PROTEIN"/>
    <property type="match status" value="1"/>
</dbReference>
<dbReference type="InterPro" id="IPR036388">
    <property type="entry name" value="WH-like_DNA-bd_sf"/>
</dbReference>
<feature type="domain" description="HTH crp-type" evidence="5">
    <location>
        <begin position="152"/>
        <end position="225"/>
    </location>
</feature>
<evidence type="ECO:0000313" key="6">
    <source>
        <dbReference type="EMBL" id="PLW67257.1"/>
    </source>
</evidence>
<evidence type="ECO:0000256" key="1">
    <source>
        <dbReference type="ARBA" id="ARBA00023015"/>
    </source>
</evidence>
<accession>A0A2N5WYE9</accession>
<dbReference type="Gene3D" id="2.60.120.10">
    <property type="entry name" value="Jelly Rolls"/>
    <property type="match status" value="1"/>
</dbReference>
<evidence type="ECO:0000259" key="4">
    <source>
        <dbReference type="PROSITE" id="PS50042"/>
    </source>
</evidence>
<dbReference type="GO" id="GO:0005829">
    <property type="term" value="C:cytosol"/>
    <property type="evidence" value="ECO:0007669"/>
    <property type="project" value="TreeGrafter"/>
</dbReference>